<name>A0A2C8F7T3_9BACT</name>
<keyword evidence="5" id="KW-0663">Pyridoxal phosphate</keyword>
<feature type="domain" description="Aminotransferase class I/classII large" evidence="6">
    <location>
        <begin position="52"/>
        <end position="403"/>
    </location>
</feature>
<evidence type="ECO:0000256" key="5">
    <source>
        <dbReference type="ARBA" id="ARBA00022898"/>
    </source>
</evidence>
<evidence type="ECO:0000256" key="1">
    <source>
        <dbReference type="ARBA" id="ARBA00001933"/>
    </source>
</evidence>
<dbReference type="InterPro" id="IPR015422">
    <property type="entry name" value="PyrdxlP-dep_Trfase_small"/>
</dbReference>
<gene>
    <name evidence="7" type="primary">aspC</name>
    <name evidence="7" type="ORF">DPRO_1557</name>
</gene>
<accession>A0A2C8F7T3</accession>
<evidence type="ECO:0000256" key="3">
    <source>
        <dbReference type="ARBA" id="ARBA00022576"/>
    </source>
</evidence>
<keyword evidence="8" id="KW-1185">Reference proteome</keyword>
<comment type="cofactor">
    <cofactor evidence="1">
        <name>pyridoxal 5'-phosphate</name>
        <dbReference type="ChEBI" id="CHEBI:597326"/>
    </cofactor>
</comment>
<dbReference type="Pfam" id="PF00155">
    <property type="entry name" value="Aminotran_1_2"/>
    <property type="match status" value="1"/>
</dbReference>
<dbReference type="FunFam" id="3.40.640.10:FF:000033">
    <property type="entry name" value="Aspartate aminotransferase"/>
    <property type="match status" value="1"/>
</dbReference>
<keyword evidence="4 7" id="KW-0808">Transferase</keyword>
<dbReference type="InterPro" id="IPR004839">
    <property type="entry name" value="Aminotransferase_I/II_large"/>
</dbReference>
<dbReference type="Gene3D" id="3.40.640.10">
    <property type="entry name" value="Type I PLP-dependent aspartate aminotransferase-like (Major domain)"/>
    <property type="match status" value="1"/>
</dbReference>
<dbReference type="SUPFAM" id="SSF53383">
    <property type="entry name" value="PLP-dependent transferases"/>
    <property type="match status" value="1"/>
</dbReference>
<evidence type="ECO:0000313" key="8">
    <source>
        <dbReference type="Proteomes" id="UP000219215"/>
    </source>
</evidence>
<dbReference type="GO" id="GO:0030170">
    <property type="term" value="F:pyridoxal phosphate binding"/>
    <property type="evidence" value="ECO:0007669"/>
    <property type="project" value="InterPro"/>
</dbReference>
<evidence type="ECO:0000256" key="2">
    <source>
        <dbReference type="ARBA" id="ARBA00007441"/>
    </source>
</evidence>
<dbReference type="EC" id="2.6.1.1" evidence="7"/>
<evidence type="ECO:0000259" key="6">
    <source>
        <dbReference type="Pfam" id="PF00155"/>
    </source>
</evidence>
<protein>
    <submittedName>
        <fullName evidence="7">Aspartate aminotransferase</fullName>
        <ecNumber evidence="7">2.6.1.1</ecNumber>
    </submittedName>
</protein>
<dbReference type="PANTHER" id="PTHR46383">
    <property type="entry name" value="ASPARTATE AMINOTRANSFERASE"/>
    <property type="match status" value="1"/>
</dbReference>
<dbReference type="GO" id="GO:0006520">
    <property type="term" value="P:amino acid metabolic process"/>
    <property type="evidence" value="ECO:0007669"/>
    <property type="project" value="InterPro"/>
</dbReference>
<evidence type="ECO:0000313" key="7">
    <source>
        <dbReference type="EMBL" id="SOB58454.1"/>
    </source>
</evidence>
<dbReference type="EMBL" id="LT907975">
    <property type="protein sequence ID" value="SOB58454.1"/>
    <property type="molecule type" value="Genomic_DNA"/>
</dbReference>
<dbReference type="CDD" id="cd00609">
    <property type="entry name" value="AAT_like"/>
    <property type="match status" value="1"/>
</dbReference>
<reference evidence="8" key="1">
    <citation type="submission" date="2017-09" db="EMBL/GenBank/DDBJ databases">
        <authorList>
            <person name="Regsiter A."/>
            <person name="William W."/>
        </authorList>
    </citation>
    <scope>NUCLEOTIDE SEQUENCE [LARGE SCALE GENOMIC DNA]</scope>
    <source>
        <strain evidence="8">500-1</strain>
    </source>
</reference>
<sequence>MVFRLWAVERSIIVTIKREHPMNISERLRRIKPSATLAVNAKAMELRAQGKEIVSLAVGQPDFETPPHVCEAAKAALDEGFTRYTPVPGIPELREAIAGYYSEFYGANAESADTMASNGGKQVLYNLLMALVNPGDEVLIPSPYWVSYPAMVQLAEGVSVFVPSTAEDGYLVSIEGLKAARTERTKVLILNSPSNPTGCCYTQAQLDEIASWARKNDIFIISDEVYDRLVYEPAKPSSLAKTWESYPDTIAIVGALSKSFCMTGWRVGYTLTHPDLIQAMCKIQGQSTSNINSITQKSAIAGLTGSWDIVEKMKESFVRRRDLAYDIITGWGASCPKPDGAFYLFPVLNQFYTDDAPDSGTMCTKILEEAGVALVPGSAFGDDNCIRFSYAVDDATLEKALHAVGKVLTGK</sequence>
<dbReference type="InterPro" id="IPR015424">
    <property type="entry name" value="PyrdxlP-dep_Trfase"/>
</dbReference>
<dbReference type="Gene3D" id="3.90.1150.10">
    <property type="entry name" value="Aspartate Aminotransferase, domain 1"/>
    <property type="match status" value="1"/>
</dbReference>
<organism evidence="7 8">
    <name type="scientific">Pseudodesulfovibrio profundus</name>
    <dbReference type="NCBI Taxonomy" id="57320"/>
    <lineage>
        <taxon>Bacteria</taxon>
        <taxon>Pseudomonadati</taxon>
        <taxon>Thermodesulfobacteriota</taxon>
        <taxon>Desulfovibrionia</taxon>
        <taxon>Desulfovibrionales</taxon>
        <taxon>Desulfovibrionaceae</taxon>
    </lineage>
</organism>
<proteinExistence type="inferred from homology"/>
<dbReference type="InterPro" id="IPR015421">
    <property type="entry name" value="PyrdxlP-dep_Trfase_major"/>
</dbReference>
<dbReference type="AlphaFoldDB" id="A0A2C8F7T3"/>
<evidence type="ECO:0000256" key="4">
    <source>
        <dbReference type="ARBA" id="ARBA00022679"/>
    </source>
</evidence>
<dbReference type="GO" id="GO:0004069">
    <property type="term" value="F:L-aspartate:2-oxoglutarate aminotransferase activity"/>
    <property type="evidence" value="ECO:0007669"/>
    <property type="project" value="UniProtKB-EC"/>
</dbReference>
<dbReference type="KEGG" id="pprf:DPRO_1557"/>
<dbReference type="Proteomes" id="UP000219215">
    <property type="component" value="Chromosome DPRO"/>
</dbReference>
<comment type="similarity">
    <text evidence="2">Belongs to the class-I pyridoxal-phosphate-dependent aminotransferase family.</text>
</comment>
<keyword evidence="3 7" id="KW-0032">Aminotransferase</keyword>
<dbReference type="PRINTS" id="PR00753">
    <property type="entry name" value="ACCSYNTHASE"/>
</dbReference>
<dbReference type="InterPro" id="IPR050596">
    <property type="entry name" value="AspAT/PAT-like"/>
</dbReference>